<evidence type="ECO:0000256" key="6">
    <source>
        <dbReference type="ARBA" id="ARBA00047561"/>
    </source>
</evidence>
<evidence type="ECO:0000256" key="4">
    <source>
        <dbReference type="ARBA" id="ARBA00023027"/>
    </source>
</evidence>
<evidence type="ECO:0000256" key="1">
    <source>
        <dbReference type="ARBA" id="ARBA00005010"/>
    </source>
</evidence>
<comment type="catalytic activity">
    <reaction evidence="6">
        <text>precorrin-2 + NAD(+) = sirohydrochlorin + NADH + 2 H(+)</text>
        <dbReference type="Rhea" id="RHEA:15613"/>
        <dbReference type="ChEBI" id="CHEBI:15378"/>
        <dbReference type="ChEBI" id="CHEBI:57540"/>
        <dbReference type="ChEBI" id="CHEBI:57945"/>
        <dbReference type="ChEBI" id="CHEBI:58351"/>
        <dbReference type="ChEBI" id="CHEBI:58827"/>
        <dbReference type="EC" id="1.3.1.76"/>
    </reaction>
</comment>
<evidence type="ECO:0000313" key="7">
    <source>
        <dbReference type="EMBL" id="GGH58158.1"/>
    </source>
</evidence>
<dbReference type="NCBIfam" id="TIGR01470">
    <property type="entry name" value="cysG_Nterm"/>
    <property type="match status" value="1"/>
</dbReference>
<dbReference type="PANTHER" id="PTHR35330:SF1">
    <property type="entry name" value="SIROHEME BIOSYNTHESIS PROTEIN MET8"/>
    <property type="match status" value="1"/>
</dbReference>
<dbReference type="Pfam" id="PF13241">
    <property type="entry name" value="NAD_binding_7"/>
    <property type="match status" value="1"/>
</dbReference>
<keyword evidence="4" id="KW-0520">NAD</keyword>
<dbReference type="EC" id="1.3.1.76" evidence="2"/>
<dbReference type="Gene3D" id="3.40.50.720">
    <property type="entry name" value="NAD(P)-binding Rossmann-like Domain"/>
    <property type="match status" value="1"/>
</dbReference>
<name>A0A917MSK2_9MICC</name>
<dbReference type="AlphaFoldDB" id="A0A917MSK2"/>
<keyword evidence="8" id="KW-1185">Reference proteome</keyword>
<keyword evidence="3" id="KW-0560">Oxidoreductase</keyword>
<dbReference type="GO" id="GO:0043115">
    <property type="term" value="F:precorrin-2 dehydrogenase activity"/>
    <property type="evidence" value="ECO:0007669"/>
    <property type="project" value="UniProtKB-EC"/>
</dbReference>
<gene>
    <name evidence="7" type="ORF">GCM10007359_04030</name>
</gene>
<dbReference type="GO" id="GO:0019354">
    <property type="term" value="P:siroheme biosynthetic process"/>
    <property type="evidence" value="ECO:0007669"/>
    <property type="project" value="InterPro"/>
</dbReference>
<evidence type="ECO:0000256" key="2">
    <source>
        <dbReference type="ARBA" id="ARBA00012400"/>
    </source>
</evidence>
<dbReference type="InterPro" id="IPR036291">
    <property type="entry name" value="NAD(P)-bd_dom_sf"/>
</dbReference>
<comment type="pathway">
    <text evidence="1">Porphyrin-containing compound metabolism; siroheme biosynthesis; sirohydrochlorin from precorrin-2: step 1/1.</text>
</comment>
<protein>
    <recommendedName>
        <fullName evidence="2">precorrin-2 dehydrogenase</fullName>
        <ecNumber evidence="2">1.3.1.76</ecNumber>
    </recommendedName>
</protein>
<dbReference type="Proteomes" id="UP000600171">
    <property type="component" value="Unassembled WGS sequence"/>
</dbReference>
<proteinExistence type="predicted"/>
<evidence type="ECO:0000313" key="8">
    <source>
        <dbReference type="Proteomes" id="UP000600171"/>
    </source>
</evidence>
<dbReference type="EMBL" id="BMDC01000001">
    <property type="protein sequence ID" value="GGH58158.1"/>
    <property type="molecule type" value="Genomic_DNA"/>
</dbReference>
<dbReference type="InterPro" id="IPR028161">
    <property type="entry name" value="Met8-like"/>
</dbReference>
<evidence type="ECO:0000256" key="5">
    <source>
        <dbReference type="ARBA" id="ARBA00023244"/>
    </source>
</evidence>
<dbReference type="SUPFAM" id="SSF51735">
    <property type="entry name" value="NAD(P)-binding Rossmann-fold domains"/>
    <property type="match status" value="1"/>
</dbReference>
<comment type="caution">
    <text evidence="7">The sequence shown here is derived from an EMBL/GenBank/DDBJ whole genome shotgun (WGS) entry which is preliminary data.</text>
</comment>
<dbReference type="GO" id="GO:0004325">
    <property type="term" value="F:ferrochelatase activity"/>
    <property type="evidence" value="ECO:0007669"/>
    <property type="project" value="InterPro"/>
</dbReference>
<evidence type="ECO:0000256" key="3">
    <source>
        <dbReference type="ARBA" id="ARBA00023002"/>
    </source>
</evidence>
<accession>A0A917MSK2</accession>
<dbReference type="RefSeq" id="WP_188358658.1">
    <property type="nucleotide sequence ID" value="NZ_BMDC01000001.1"/>
</dbReference>
<reference evidence="7 8" key="1">
    <citation type="journal article" date="2014" name="Int. J. Syst. Evol. Microbiol.">
        <title>Complete genome sequence of Corynebacterium casei LMG S-19264T (=DSM 44701T), isolated from a smear-ripened cheese.</title>
        <authorList>
            <consortium name="US DOE Joint Genome Institute (JGI-PGF)"/>
            <person name="Walter F."/>
            <person name="Albersmeier A."/>
            <person name="Kalinowski J."/>
            <person name="Ruckert C."/>
        </authorList>
    </citation>
    <scope>NUCLEOTIDE SEQUENCE [LARGE SCALE GENOMIC DNA]</scope>
    <source>
        <strain evidence="7 8">CCM 8669</strain>
    </source>
</reference>
<dbReference type="InterPro" id="IPR006367">
    <property type="entry name" value="Sirohaem_synthase_N"/>
</dbReference>
<dbReference type="PANTHER" id="PTHR35330">
    <property type="entry name" value="SIROHEME BIOSYNTHESIS PROTEIN MET8"/>
    <property type="match status" value="1"/>
</dbReference>
<keyword evidence="5" id="KW-0627">Porphyrin biosynthesis</keyword>
<organism evidence="7 8">
    <name type="scientific">Rothia aerolata</name>
    <dbReference type="NCBI Taxonomy" id="1812262"/>
    <lineage>
        <taxon>Bacteria</taxon>
        <taxon>Bacillati</taxon>
        <taxon>Actinomycetota</taxon>
        <taxon>Actinomycetes</taxon>
        <taxon>Micrococcales</taxon>
        <taxon>Micrococcaceae</taxon>
        <taxon>Rothia</taxon>
    </lineage>
</organism>
<sequence>MLPVSLRLAGKNVLVVGAGRVAERRIETLLNEDAAVRVVAPEAGSRVQELVSSGQVELSRRGFEEADLDGAWLVFAHTSSPELNSAIAEICRQRRIWCLIGGDAHASDLWMMAHRQVDADLTVAVSAHGNPRRAKRVVEQLVTEARKGVQ</sequence>